<feature type="domain" description="LysM" evidence="1">
    <location>
        <begin position="3"/>
        <end position="47"/>
    </location>
</feature>
<gene>
    <name evidence="2" type="ORF">F4694_000997</name>
</gene>
<proteinExistence type="predicted"/>
<dbReference type="InterPro" id="IPR018392">
    <property type="entry name" value="LysM"/>
</dbReference>
<protein>
    <submittedName>
        <fullName evidence="2">TolB protein</fullName>
    </submittedName>
</protein>
<feature type="domain" description="LysM" evidence="1">
    <location>
        <begin position="52"/>
        <end position="96"/>
    </location>
</feature>
<dbReference type="GO" id="GO:0008932">
    <property type="term" value="F:lytic endotransglycosylase activity"/>
    <property type="evidence" value="ECO:0007669"/>
    <property type="project" value="TreeGrafter"/>
</dbReference>
<dbReference type="Gene3D" id="3.10.350.10">
    <property type="entry name" value="LysM domain"/>
    <property type="match status" value="3"/>
</dbReference>
<reference evidence="3" key="1">
    <citation type="submission" date="2020-07" db="EMBL/GenBank/DDBJ databases">
        <authorList>
            <person name="Partida-Martinez L."/>
            <person name="Huntemann M."/>
            <person name="Clum A."/>
            <person name="Wang J."/>
            <person name="Palaniappan K."/>
            <person name="Ritter S."/>
            <person name="Chen I.-M."/>
            <person name="Stamatis D."/>
            <person name="Reddy T."/>
            <person name="O'Malley R."/>
            <person name="Daum C."/>
            <person name="Shapiro N."/>
            <person name="Ivanova N."/>
            <person name="Kyrpides N."/>
            <person name="Woyke T."/>
        </authorList>
    </citation>
    <scope>NUCLEOTIDE SEQUENCE [LARGE SCALE GENOMIC DNA]</scope>
    <source>
        <strain evidence="3">AT2.8</strain>
    </source>
</reference>
<dbReference type="Pfam" id="PF07676">
    <property type="entry name" value="PD40"/>
    <property type="match status" value="2"/>
</dbReference>
<dbReference type="InterPro" id="IPR011659">
    <property type="entry name" value="WD40"/>
</dbReference>
<dbReference type="CDD" id="cd00118">
    <property type="entry name" value="LysM"/>
    <property type="match status" value="3"/>
</dbReference>
<dbReference type="AlphaFoldDB" id="A0A852T6H9"/>
<evidence type="ECO:0000259" key="1">
    <source>
        <dbReference type="PROSITE" id="PS51782"/>
    </source>
</evidence>
<sequence>MQLFYTVRPGDTLYQIARRWELPLETLIAANNLTSPNSIFVGQQLSVPPGVDVIRVKPGDTVNQISQNFGVPASVIIQANELQPPYVIQAGQLLKVPPGFPYYVVQPGDTLFQIANRFNVITGSQSNFELIMKVNNLSSTVISPGMKLIIPYAPPGDRGVIAYTSNRSGSYDIWIYNPSNGVNQQITNGLAESYSIPYWSPDSTKIAFVGKNGILHILNLVDNSIAQIDQFADGLVVFLDWSPNSQEIVYTKPNGLVIYNVITHSARILNAPGATDAQWFPSGTDLLFQQANTKGVSQLFRIKTNGTGKVQITRNTGGRLNNVRLSPDGTYALYTTPGASISIIYSVNLSTGNVIEVKGGPLAKNYYPTWSPDSHSFAFSATAFENLGYFSQIRTAGRQGMNEVTRAISNCFATPVSWSPDSRKIAYLSGCKQQGSSSEIWLVDLTHPVPIQLVEGGSITALEWSPLPVTSLKKTYSNSVYKVRFHYPSHWQRVNDERYEGEDGFFQISAIASDQSIEVVCQNEAFHQLNPYGTKPRIQHTRIGSQPACLIFPSQDQPVEMNNQAALIVRYPNPVVIEGTEYQYFILWADQNHIIEMSTSLTFQ</sequence>
<dbReference type="SUPFAM" id="SSF54106">
    <property type="entry name" value="LysM domain"/>
    <property type="match status" value="3"/>
</dbReference>
<organism evidence="2 3">
    <name type="scientific">Neobacillus niacini</name>
    <dbReference type="NCBI Taxonomy" id="86668"/>
    <lineage>
        <taxon>Bacteria</taxon>
        <taxon>Bacillati</taxon>
        <taxon>Bacillota</taxon>
        <taxon>Bacilli</taxon>
        <taxon>Bacillales</taxon>
        <taxon>Bacillaceae</taxon>
        <taxon>Neobacillus</taxon>
    </lineage>
</organism>
<dbReference type="InterPro" id="IPR036779">
    <property type="entry name" value="LysM_dom_sf"/>
</dbReference>
<dbReference type="Gene3D" id="2.120.10.30">
    <property type="entry name" value="TolB, C-terminal domain"/>
    <property type="match status" value="2"/>
</dbReference>
<dbReference type="EMBL" id="JACCBX010000002">
    <property type="protein sequence ID" value="NYE04253.1"/>
    <property type="molecule type" value="Genomic_DNA"/>
</dbReference>
<dbReference type="PANTHER" id="PTHR33734">
    <property type="entry name" value="LYSM DOMAIN-CONTAINING GPI-ANCHORED PROTEIN 2"/>
    <property type="match status" value="1"/>
</dbReference>
<reference evidence="3" key="2">
    <citation type="submission" date="2020-08" db="EMBL/GenBank/DDBJ databases">
        <title>The Agave Microbiome: Exploring the role of microbial communities in plant adaptations to desert environments.</title>
        <authorList>
            <person name="Partida-Martinez L.P."/>
        </authorList>
    </citation>
    <scope>NUCLEOTIDE SEQUENCE [LARGE SCALE GENOMIC DNA]</scope>
    <source>
        <strain evidence="3">AT2.8</strain>
    </source>
</reference>
<evidence type="ECO:0000313" key="2">
    <source>
        <dbReference type="EMBL" id="NYE04253.1"/>
    </source>
</evidence>
<dbReference type="Proteomes" id="UP000548423">
    <property type="component" value="Unassembled WGS sequence"/>
</dbReference>
<dbReference type="SMART" id="SM00257">
    <property type="entry name" value="LysM"/>
    <property type="match status" value="3"/>
</dbReference>
<feature type="domain" description="LysM" evidence="1">
    <location>
        <begin position="101"/>
        <end position="150"/>
    </location>
</feature>
<dbReference type="SUPFAM" id="SSF82171">
    <property type="entry name" value="DPP6 N-terminal domain-like"/>
    <property type="match status" value="1"/>
</dbReference>
<name>A0A852T6H9_9BACI</name>
<dbReference type="PANTHER" id="PTHR33734:SF22">
    <property type="entry name" value="MEMBRANE-BOUND LYTIC MUREIN TRANSGLYCOSYLASE D"/>
    <property type="match status" value="1"/>
</dbReference>
<evidence type="ECO:0000313" key="3">
    <source>
        <dbReference type="Proteomes" id="UP000548423"/>
    </source>
</evidence>
<comment type="caution">
    <text evidence="2">The sequence shown here is derived from an EMBL/GenBank/DDBJ whole genome shotgun (WGS) entry which is preliminary data.</text>
</comment>
<dbReference type="PROSITE" id="PS51782">
    <property type="entry name" value="LYSM"/>
    <property type="match status" value="3"/>
</dbReference>
<dbReference type="Pfam" id="PF01476">
    <property type="entry name" value="LysM"/>
    <property type="match status" value="3"/>
</dbReference>
<accession>A0A852T6H9</accession>
<dbReference type="InterPro" id="IPR011042">
    <property type="entry name" value="6-blade_b-propeller_TolB-like"/>
</dbReference>